<dbReference type="Pfam" id="PF06152">
    <property type="entry name" value="Phage_min_cap2"/>
    <property type="match status" value="1"/>
</dbReference>
<dbReference type="InterPro" id="IPR009319">
    <property type="entry name" value="Phage_A118_VSP1"/>
</dbReference>
<dbReference type="HOGENOM" id="CLU_469016_0_0_11"/>
<dbReference type="OrthoDB" id="3197444at2"/>
<dbReference type="PATRIC" id="fig|997872.3.peg.206"/>
<dbReference type="Gene3D" id="3.30.460.10">
    <property type="entry name" value="Beta Polymerase, domain 2"/>
    <property type="match status" value="1"/>
</dbReference>
<sequence>MVDKNLDAFIEDVVHGALEDYVEKMSSRLTQYLLSGVDNPDMLSTLAARAKSDAMAIFVKYKGRISKETREAFISAVEGYEAEVEQTLEKLHTKRQLTKQGALEFAQAARGIGEIVSRQNIALANTMATTWYAIAANAVVRKELGDSRRAIMEDAVRALSDAGIETVDYKSGVKTTIDAAVRRHIVSQVSQAKAQILSDKCDEYDQDLVFVSAHFGARPSHAIWQGKVYSRSGTSSKYPSLDEGTGYSGTGPFGSLGDRLCGVNCQHEMVPYMPGLSQLPDLSFEKEQKRYGMTSDEYYRATQKQRALERKVRKYKRRIALGQEQGLDMVDDRYKLGRTQALLREHCRANGLTRLYERERAYGVKRQPKGLGRIDFKNTEAVSANSITEVAKARAEKLFIKAQLAEPAVTKTLKSLQTKTRKLAGFGQRLKSQTSLTRKIISNAKEEDVKLNTKTSINDVLRYTFESDINHFVADFKEVRNALEKKGYIFTKVKNTLKDESAVYRGVNTQVKTPDGYTFEIQFHTPQSLEIKEKNHVLYEQARILDLSTLDGKNQSDELERQMIVNSQTISAPPKIDEVKK</sequence>
<dbReference type="InterPro" id="IPR043519">
    <property type="entry name" value="NT_sf"/>
</dbReference>
<organism evidence="1 2">
    <name type="scientific">Atopobium minutum 10063974</name>
    <dbReference type="NCBI Taxonomy" id="997872"/>
    <lineage>
        <taxon>Bacteria</taxon>
        <taxon>Bacillati</taxon>
        <taxon>Actinomycetota</taxon>
        <taxon>Coriobacteriia</taxon>
        <taxon>Coriobacteriales</taxon>
        <taxon>Atopobiaceae</taxon>
        <taxon>Atopobium</taxon>
    </lineage>
</organism>
<dbReference type="GO" id="GO:0005198">
    <property type="term" value="F:structural molecule activity"/>
    <property type="evidence" value="ECO:0007669"/>
    <property type="project" value="InterPro"/>
</dbReference>
<keyword evidence="2" id="KW-1185">Reference proteome</keyword>
<dbReference type="AlphaFoldDB" id="N2BLL5"/>
<name>N2BLL5_9ACTN</name>
<accession>N2BLL5</accession>
<dbReference type="Proteomes" id="UP000012651">
    <property type="component" value="Unassembled WGS sequence"/>
</dbReference>
<gene>
    <name evidence="1" type="ORF">HMPREF1091_00205</name>
</gene>
<proteinExistence type="predicted"/>
<dbReference type="EMBL" id="AGXC01000001">
    <property type="protein sequence ID" value="EMZ42647.1"/>
    <property type="molecule type" value="Genomic_DNA"/>
</dbReference>
<evidence type="ECO:0000313" key="1">
    <source>
        <dbReference type="EMBL" id="EMZ42647.1"/>
    </source>
</evidence>
<evidence type="ECO:0008006" key="3">
    <source>
        <dbReference type="Google" id="ProtNLM"/>
    </source>
</evidence>
<protein>
    <recommendedName>
        <fullName evidence="3">Phage minor capsid protein 2</fullName>
    </recommendedName>
</protein>
<comment type="caution">
    <text evidence="1">The sequence shown here is derived from an EMBL/GenBank/DDBJ whole genome shotgun (WGS) entry which is preliminary data.</text>
</comment>
<evidence type="ECO:0000313" key="2">
    <source>
        <dbReference type="Proteomes" id="UP000012651"/>
    </source>
</evidence>
<reference evidence="1 2" key="1">
    <citation type="submission" date="2013-03" db="EMBL/GenBank/DDBJ databases">
        <title>The Genome Sequence of Atopobium minutum 10063974.</title>
        <authorList>
            <consortium name="The Broad Institute Genome Sequencing Platform"/>
            <person name="Earl A."/>
            <person name="Ward D."/>
            <person name="Feldgarden M."/>
            <person name="Gevers D."/>
            <person name="Lambert T."/>
            <person name="Marvaud J.-C."/>
            <person name="Courvalin P."/>
            <person name="Walker B."/>
            <person name="Young S.K."/>
            <person name="Zeng Q."/>
            <person name="Gargeya S."/>
            <person name="Fitzgerald M."/>
            <person name="Haas B."/>
            <person name="Abouelleil A."/>
            <person name="Alvarado L."/>
            <person name="Arachchi H.M."/>
            <person name="Berlin A.M."/>
            <person name="Chapman S.B."/>
            <person name="Dewar J."/>
            <person name="Goldberg J."/>
            <person name="Griggs A."/>
            <person name="Gujja S."/>
            <person name="Hansen M."/>
            <person name="Howarth C."/>
            <person name="Imamovic A."/>
            <person name="Larimer J."/>
            <person name="McCowan C."/>
            <person name="Murphy C."/>
            <person name="Neiman D."/>
            <person name="Pearson M."/>
            <person name="Priest M."/>
            <person name="Roberts A."/>
            <person name="Saif S."/>
            <person name="Shea T."/>
            <person name="Sisk P."/>
            <person name="Sykes S."/>
            <person name="Wortman J."/>
            <person name="Nusbaum C."/>
            <person name="Birren B."/>
        </authorList>
    </citation>
    <scope>NUCLEOTIDE SEQUENCE [LARGE SCALE GENOMIC DNA]</scope>
    <source>
        <strain evidence="1 2">10063974</strain>
    </source>
</reference>
<dbReference type="RefSeq" id="WP_002562980.1">
    <property type="nucleotide sequence ID" value="NZ_KB822533.1"/>
</dbReference>